<keyword evidence="3" id="KW-1185">Reference proteome</keyword>
<proteinExistence type="predicted"/>
<sequence>MTRILSAFESVRPKGTAAIGAAPQPQSWRDRGKAPPKLPGTPSLSPTGPLVMDRTGKRIVPLQPRISSAAIETSVAYRASVDRRQAIAKASI</sequence>
<gene>
    <name evidence="2" type="ORF">SAMN04489707_102757</name>
</gene>
<reference evidence="2 3" key="1">
    <citation type="submission" date="2016-10" db="EMBL/GenBank/DDBJ databases">
        <authorList>
            <person name="de Groot N.N."/>
        </authorList>
    </citation>
    <scope>NUCLEOTIDE SEQUENCE [LARGE SCALE GENOMIC DNA]</scope>
    <source>
        <strain evidence="2 3">R-24608</strain>
    </source>
</reference>
<dbReference type="Proteomes" id="UP000183656">
    <property type="component" value="Unassembled WGS sequence"/>
</dbReference>
<dbReference type="AlphaFoldDB" id="A0A1I7JL23"/>
<evidence type="ECO:0000313" key="2">
    <source>
        <dbReference type="EMBL" id="SFU85847.1"/>
    </source>
</evidence>
<evidence type="ECO:0000256" key="1">
    <source>
        <dbReference type="SAM" id="MobiDB-lite"/>
    </source>
</evidence>
<dbReference type="STRING" id="343013.SAMN04489707_102757"/>
<organism evidence="2 3">
    <name type="scientific">Paenacidovorax caeni</name>
    <dbReference type="NCBI Taxonomy" id="343013"/>
    <lineage>
        <taxon>Bacteria</taxon>
        <taxon>Pseudomonadati</taxon>
        <taxon>Pseudomonadota</taxon>
        <taxon>Betaproteobacteria</taxon>
        <taxon>Burkholderiales</taxon>
        <taxon>Comamonadaceae</taxon>
        <taxon>Paenacidovorax</taxon>
    </lineage>
</organism>
<dbReference type="RefSeq" id="WP_054256681.1">
    <property type="nucleotide sequence ID" value="NZ_CYIG01000022.1"/>
</dbReference>
<protein>
    <submittedName>
        <fullName evidence="2">Uncharacterized protein</fullName>
    </submittedName>
</protein>
<dbReference type="EMBL" id="FPBX01000027">
    <property type="protein sequence ID" value="SFU85847.1"/>
    <property type="molecule type" value="Genomic_DNA"/>
</dbReference>
<evidence type="ECO:0000313" key="3">
    <source>
        <dbReference type="Proteomes" id="UP000183656"/>
    </source>
</evidence>
<name>A0A1I7JL23_9BURK</name>
<accession>A0A1I7JL23</accession>
<feature type="region of interest" description="Disordered" evidence="1">
    <location>
        <begin position="15"/>
        <end position="52"/>
    </location>
</feature>